<name>A0AAV0LMP9_9ROSI</name>
<evidence type="ECO:0000256" key="1">
    <source>
        <dbReference type="SAM" id="MobiDB-lite"/>
    </source>
</evidence>
<dbReference type="AlphaFoldDB" id="A0AAV0LMP9"/>
<gene>
    <name evidence="2" type="ORF">LITE_LOCUS24407</name>
</gene>
<reference evidence="2" key="1">
    <citation type="submission" date="2022-08" db="EMBL/GenBank/DDBJ databases">
        <authorList>
            <person name="Gutierrez-Valencia J."/>
        </authorList>
    </citation>
    <scope>NUCLEOTIDE SEQUENCE</scope>
</reference>
<feature type="compositionally biased region" description="Polar residues" evidence="1">
    <location>
        <begin position="13"/>
        <end position="25"/>
    </location>
</feature>
<evidence type="ECO:0000313" key="3">
    <source>
        <dbReference type="Proteomes" id="UP001154282"/>
    </source>
</evidence>
<evidence type="ECO:0000313" key="2">
    <source>
        <dbReference type="EMBL" id="CAI0434789.1"/>
    </source>
</evidence>
<dbReference type="Proteomes" id="UP001154282">
    <property type="component" value="Unassembled WGS sequence"/>
</dbReference>
<sequence>MQSTWKPWPHCGSTRNSSPAANSTRQMAQSVNFAAASSAGEKVCLGRARRTFFFTPLLACEELGAPGGALPPPAAAAGPEEERRRIQAQRATATRPRTQIRAQRSAASMTTKSLSTGGTGGWESPAGAVVAAAGTESSSLNGRVMWRSCREREREREELGILELGILGVH</sequence>
<dbReference type="EMBL" id="CAMGYJ010000006">
    <property type="protein sequence ID" value="CAI0434789.1"/>
    <property type="molecule type" value="Genomic_DNA"/>
</dbReference>
<accession>A0AAV0LMP9</accession>
<feature type="region of interest" description="Disordered" evidence="1">
    <location>
        <begin position="66"/>
        <end position="122"/>
    </location>
</feature>
<proteinExistence type="predicted"/>
<protein>
    <submittedName>
        <fullName evidence="2">Uncharacterized protein</fullName>
    </submittedName>
</protein>
<feature type="region of interest" description="Disordered" evidence="1">
    <location>
        <begin position="1"/>
        <end position="25"/>
    </location>
</feature>
<comment type="caution">
    <text evidence="2">The sequence shown here is derived from an EMBL/GenBank/DDBJ whole genome shotgun (WGS) entry which is preliminary data.</text>
</comment>
<organism evidence="2 3">
    <name type="scientific">Linum tenue</name>
    <dbReference type="NCBI Taxonomy" id="586396"/>
    <lineage>
        <taxon>Eukaryota</taxon>
        <taxon>Viridiplantae</taxon>
        <taxon>Streptophyta</taxon>
        <taxon>Embryophyta</taxon>
        <taxon>Tracheophyta</taxon>
        <taxon>Spermatophyta</taxon>
        <taxon>Magnoliopsida</taxon>
        <taxon>eudicotyledons</taxon>
        <taxon>Gunneridae</taxon>
        <taxon>Pentapetalae</taxon>
        <taxon>rosids</taxon>
        <taxon>fabids</taxon>
        <taxon>Malpighiales</taxon>
        <taxon>Linaceae</taxon>
        <taxon>Linum</taxon>
    </lineage>
</organism>
<feature type="compositionally biased region" description="Low complexity" evidence="1">
    <location>
        <begin position="88"/>
        <end position="116"/>
    </location>
</feature>
<keyword evidence="3" id="KW-1185">Reference proteome</keyword>